<keyword evidence="7 14" id="KW-0482">Metalloprotease</keyword>
<evidence type="ECO:0000256" key="3">
    <source>
        <dbReference type="ARBA" id="ARBA00022670"/>
    </source>
</evidence>
<comment type="similarity">
    <text evidence="2 8">Belongs to the peptidase M16 family.</text>
</comment>
<feature type="chain" id="PRO_5040779585" evidence="9">
    <location>
        <begin position="21"/>
        <end position="1158"/>
    </location>
</feature>
<dbReference type="GO" id="GO:0005737">
    <property type="term" value="C:cytoplasm"/>
    <property type="evidence" value="ECO:0007669"/>
    <property type="project" value="UniProtKB-ARBA"/>
</dbReference>
<gene>
    <name evidence="14" type="primary">STE23_3</name>
    <name evidence="14" type="ORF">LPJ64_002125</name>
</gene>
<evidence type="ECO:0000313" key="14">
    <source>
        <dbReference type="EMBL" id="KAJ1646380.1"/>
    </source>
</evidence>
<keyword evidence="3" id="KW-0645">Protease</keyword>
<name>A0A9W7XNN5_9FUNG</name>
<comment type="cofactor">
    <cofactor evidence="1">
        <name>Zn(2+)</name>
        <dbReference type="ChEBI" id="CHEBI:29105"/>
    </cofactor>
</comment>
<dbReference type="Pfam" id="PF16187">
    <property type="entry name" value="Peptidase_M16_M"/>
    <property type="match status" value="1"/>
</dbReference>
<dbReference type="SUPFAM" id="SSF63411">
    <property type="entry name" value="LuxS/MPP-like metallohydrolase"/>
    <property type="match status" value="4"/>
</dbReference>
<dbReference type="Gene3D" id="3.30.830.10">
    <property type="entry name" value="Metalloenzyme, LuxS/M16 peptidase-like"/>
    <property type="match status" value="4"/>
</dbReference>
<feature type="signal peptide" evidence="9">
    <location>
        <begin position="1"/>
        <end position="20"/>
    </location>
</feature>
<dbReference type="PANTHER" id="PTHR43690:SF18">
    <property type="entry name" value="INSULIN-DEGRADING ENZYME-RELATED"/>
    <property type="match status" value="1"/>
</dbReference>
<proteinExistence type="inferred from homology"/>
<protein>
    <submittedName>
        <fullName evidence="14">Metalloprotease</fullName>
        <ecNumber evidence="14">3.4.24.56</ecNumber>
    </submittedName>
</protein>
<dbReference type="Pfam" id="PF05193">
    <property type="entry name" value="Peptidase_M16_C"/>
    <property type="match status" value="1"/>
</dbReference>
<dbReference type="InterPro" id="IPR001431">
    <property type="entry name" value="Pept_M16_Zn_BS"/>
</dbReference>
<dbReference type="AlphaFoldDB" id="A0A9W7XNN5"/>
<dbReference type="Pfam" id="PF22456">
    <property type="entry name" value="PqqF-like_C_4"/>
    <property type="match status" value="1"/>
</dbReference>
<evidence type="ECO:0000313" key="15">
    <source>
        <dbReference type="Proteomes" id="UP001145021"/>
    </source>
</evidence>
<dbReference type="InterPro" id="IPR032632">
    <property type="entry name" value="Peptidase_M16_M"/>
</dbReference>
<dbReference type="GO" id="GO:0046872">
    <property type="term" value="F:metal ion binding"/>
    <property type="evidence" value="ECO:0007669"/>
    <property type="project" value="UniProtKB-KW"/>
</dbReference>
<evidence type="ECO:0000259" key="11">
    <source>
        <dbReference type="Pfam" id="PF05193"/>
    </source>
</evidence>
<dbReference type="InterPro" id="IPR054734">
    <property type="entry name" value="PqqF-like_C_4"/>
</dbReference>
<dbReference type="Proteomes" id="UP001145021">
    <property type="component" value="Unassembled WGS sequence"/>
</dbReference>
<dbReference type="PANTHER" id="PTHR43690">
    <property type="entry name" value="NARDILYSIN"/>
    <property type="match status" value="1"/>
</dbReference>
<comment type="caution">
    <text evidence="14">The sequence shown here is derived from an EMBL/GenBank/DDBJ whole genome shotgun (WGS) entry which is preliminary data.</text>
</comment>
<dbReference type="GO" id="GO:0006508">
    <property type="term" value="P:proteolysis"/>
    <property type="evidence" value="ECO:0007669"/>
    <property type="project" value="UniProtKB-KW"/>
</dbReference>
<dbReference type="EMBL" id="JANBOH010000063">
    <property type="protein sequence ID" value="KAJ1646380.1"/>
    <property type="molecule type" value="Genomic_DNA"/>
</dbReference>
<dbReference type="GO" id="GO:0004222">
    <property type="term" value="F:metalloendopeptidase activity"/>
    <property type="evidence" value="ECO:0007669"/>
    <property type="project" value="UniProtKB-EC"/>
</dbReference>
<dbReference type="InterPro" id="IPR011765">
    <property type="entry name" value="Pept_M16_N"/>
</dbReference>
<evidence type="ECO:0000259" key="10">
    <source>
        <dbReference type="Pfam" id="PF00675"/>
    </source>
</evidence>
<keyword evidence="15" id="KW-1185">Reference proteome</keyword>
<dbReference type="EC" id="3.4.24.56" evidence="14"/>
<keyword evidence="4" id="KW-0479">Metal-binding</keyword>
<keyword evidence="9" id="KW-0732">Signal</keyword>
<evidence type="ECO:0000259" key="13">
    <source>
        <dbReference type="Pfam" id="PF22456"/>
    </source>
</evidence>
<evidence type="ECO:0000259" key="12">
    <source>
        <dbReference type="Pfam" id="PF16187"/>
    </source>
</evidence>
<feature type="domain" description="Coenzyme PQQ synthesis protein F-like C-terminal lobe" evidence="13">
    <location>
        <begin position="852"/>
        <end position="950"/>
    </location>
</feature>
<accession>A0A9W7XNN5</accession>
<feature type="domain" description="Peptidase M16 C-terminal" evidence="11">
    <location>
        <begin position="274"/>
        <end position="452"/>
    </location>
</feature>
<sequence length="1158" mass="131282">MNTYATLIAFVAVAAATANAQLGGQSLKQWLDCYYHSRPSTVARQYVNETNRILKSGTPVVAGSGWDTGFELRSTVDSNMKYFEYTGSFEKPPSDPRELRLIRLANNMTVLCIHDPDSVDSAASLSVNIGHEYNPPEFLGLAHFLEHMLFQGSEKYPGENDYSEYISKFSGSNNAFTSDAETCYYFNLANNGLEGALDLFSRFFIDPLFNASSVNKEILAVDSEYKGNIMNDGWRAYQLLKQVTNPAHPFSQFPIGSTETLRGSAKALNVDLHKELLKLHRKYYSADIMKLVVAGNHTLDQLTEWAVSKFSEVKSKGNPKKVWQSMPLSKRELGQLVHMESLGDGQSMSLVFALPELKNTYRTGAILYIEMLLSSQGEGSVYDYLQKHGWIIGIHISTNHMNTDNFNMLFIDVELTPKGKEHRDDIVHAIFAYLQMLSEQGPQKWHYEELRKITNLETYFYEKTPVKDYVTGRPGILHNEYIRPEHVMSVYQNFGDYDAVMISDFLSYLHPDNYMLIVTAKEHKDVECNLTEKYFGTKYRIDRLPKSLTTNPGAGIKHRNLFKMPKPNVYLPLDLEMEPEITKRQDSEISAEPIYLKHSEKMEVWFKKDHQFFTPRGAIHLDIQVATVDTPFYEAISSVYTVYLNAVLLNELQPALKAGLHYRVTSDMSGIGISISGFSEKQKLLLSTIITKIKSLVIDELLFKTQLDMVIDEHQNYRNINPLRHASMLLSHIHNEPNWHYTQVLPELSKISLNDLQNFADHVADQAFFTAFIIGDFEESDVMEIAETVDTLLNSTALPGHLQASNRAISLDSGYFVYQAAAPEENTKDSVFYSTIYCGNTDNRQEAMTLALLTNIIHEPFFDQMRTKEQLGYQVGAIKRKYGSAQYLALAVQGESSPAYTTMRAQSFIRSFRQKLVDFDADTLATKIDSLVETMLEKPKTIFKEAHKLWSEIESGNYDFDLAAKSAQVMKSLTKDHLIQFWDKYINPDTAPSYKRLDSQIWSSHTLQPTREQFGSYPSSIIALQGCLHEEGVANISLSVVNDIIDSSLYSSSSSSSHDVSFALKMLQEIIAKDYLDSENLLVKIAEPASKTRIALQMAMDQATERYSFAAADSQNFTKIGMHQSPDGIWLINDIRQFKLSQQLMAKGLPMNQPQPIY</sequence>
<feature type="domain" description="Peptidase M16 middle/third" evidence="12">
    <location>
        <begin position="460"/>
        <end position="745"/>
    </location>
</feature>
<dbReference type="PROSITE" id="PS00143">
    <property type="entry name" value="INSULINASE"/>
    <property type="match status" value="1"/>
</dbReference>
<keyword evidence="6" id="KW-0862">Zinc</keyword>
<dbReference type="InterPro" id="IPR050626">
    <property type="entry name" value="Peptidase_M16"/>
</dbReference>
<reference evidence="14" key="1">
    <citation type="submission" date="2022-07" db="EMBL/GenBank/DDBJ databases">
        <title>Phylogenomic reconstructions and comparative analyses of Kickxellomycotina fungi.</title>
        <authorList>
            <person name="Reynolds N.K."/>
            <person name="Stajich J.E."/>
            <person name="Barry K."/>
            <person name="Grigoriev I.V."/>
            <person name="Crous P."/>
            <person name="Smith M.E."/>
        </authorList>
    </citation>
    <scope>NUCLEOTIDE SEQUENCE</scope>
    <source>
        <strain evidence="14">NBRC 105413</strain>
    </source>
</reference>
<organism evidence="14 15">
    <name type="scientific">Coemansia asiatica</name>
    <dbReference type="NCBI Taxonomy" id="1052880"/>
    <lineage>
        <taxon>Eukaryota</taxon>
        <taxon>Fungi</taxon>
        <taxon>Fungi incertae sedis</taxon>
        <taxon>Zoopagomycota</taxon>
        <taxon>Kickxellomycotina</taxon>
        <taxon>Kickxellomycetes</taxon>
        <taxon>Kickxellales</taxon>
        <taxon>Kickxellaceae</taxon>
        <taxon>Coemansia</taxon>
    </lineage>
</organism>
<evidence type="ECO:0000256" key="9">
    <source>
        <dbReference type="SAM" id="SignalP"/>
    </source>
</evidence>
<evidence type="ECO:0000256" key="4">
    <source>
        <dbReference type="ARBA" id="ARBA00022723"/>
    </source>
</evidence>
<evidence type="ECO:0000256" key="6">
    <source>
        <dbReference type="ARBA" id="ARBA00022833"/>
    </source>
</evidence>
<evidence type="ECO:0000256" key="8">
    <source>
        <dbReference type="RuleBase" id="RU004447"/>
    </source>
</evidence>
<keyword evidence="5 14" id="KW-0378">Hydrolase</keyword>
<dbReference type="InterPro" id="IPR011249">
    <property type="entry name" value="Metalloenz_LuxS/M16"/>
</dbReference>
<evidence type="ECO:0000256" key="1">
    <source>
        <dbReference type="ARBA" id="ARBA00001947"/>
    </source>
</evidence>
<feature type="domain" description="Peptidase M16 N-terminal" evidence="10">
    <location>
        <begin position="110"/>
        <end position="246"/>
    </location>
</feature>
<dbReference type="FunFam" id="3.30.830.10:FF:000012">
    <property type="entry name" value="Protease 3"/>
    <property type="match status" value="1"/>
</dbReference>
<dbReference type="FunFam" id="3.30.830.10:FF:000005">
    <property type="entry name" value="nardilysin isoform X1"/>
    <property type="match status" value="1"/>
</dbReference>
<evidence type="ECO:0000256" key="2">
    <source>
        <dbReference type="ARBA" id="ARBA00007261"/>
    </source>
</evidence>
<evidence type="ECO:0000256" key="5">
    <source>
        <dbReference type="ARBA" id="ARBA00022801"/>
    </source>
</evidence>
<dbReference type="Pfam" id="PF00675">
    <property type="entry name" value="Peptidase_M16"/>
    <property type="match status" value="1"/>
</dbReference>
<evidence type="ECO:0000256" key="7">
    <source>
        <dbReference type="ARBA" id="ARBA00023049"/>
    </source>
</evidence>
<dbReference type="InterPro" id="IPR007863">
    <property type="entry name" value="Peptidase_M16_C"/>
</dbReference>